<name>G5QDP4_SALRU</name>
<dbReference type="EMBL" id="AFCT01000159">
    <property type="protein sequence ID" value="EHC95492.1"/>
    <property type="molecule type" value="Genomic_DNA"/>
</dbReference>
<sequence length="30" mass="3404">MAFFGQVSRGFTRLFCGYTKSFRTRAVPAT</sequence>
<evidence type="ECO:0000313" key="2">
    <source>
        <dbReference type="Proteomes" id="UP000004903"/>
    </source>
</evidence>
<gene>
    <name evidence="1" type="ORF">LTSERUB_0342</name>
</gene>
<dbReference type="Proteomes" id="UP000004903">
    <property type="component" value="Unassembled WGS sequence"/>
</dbReference>
<comment type="caution">
    <text evidence="1">The sequence shown here is derived from an EMBL/GenBank/DDBJ whole genome shotgun (WGS) entry which is preliminary data.</text>
</comment>
<evidence type="ECO:0000313" key="1">
    <source>
        <dbReference type="EMBL" id="EHC95492.1"/>
    </source>
</evidence>
<proteinExistence type="predicted"/>
<accession>G5QDP4</accession>
<protein>
    <submittedName>
        <fullName evidence="1">Uncharacterized protein</fullName>
    </submittedName>
</protein>
<feature type="non-terminal residue" evidence="1">
    <location>
        <position position="30"/>
    </location>
</feature>
<reference evidence="1 2" key="1">
    <citation type="journal article" date="2011" name="BMC Genomics">
        <title>Genome sequencing reveals diversification of virulence factor content and possible host adaptation in distinct subpopulations of Salmonella enterica.</title>
        <authorList>
            <person name="den Bakker H.C."/>
            <person name="Moreno Switt A.I."/>
            <person name="Govoni G."/>
            <person name="Cummings C.A."/>
            <person name="Ranieri M.L."/>
            <person name="Degoricija L."/>
            <person name="Hoelzer K."/>
            <person name="Rodriguez-Rivera L.D."/>
            <person name="Brown S."/>
            <person name="Bolchacova E."/>
            <person name="Furtado M.R."/>
            <person name="Wiedmann M."/>
        </authorList>
    </citation>
    <scope>NUCLEOTIDE SEQUENCE [LARGE SCALE GENOMIC DNA]</scope>
    <source>
        <strain evidence="1 2">A4-653</strain>
    </source>
</reference>
<dbReference type="AlphaFoldDB" id="G5QDP4"/>
<organism evidence="1 2">
    <name type="scientific">Salmonella enterica subsp. enterica serovar Rubislaw str. A4-653</name>
    <dbReference type="NCBI Taxonomy" id="913081"/>
    <lineage>
        <taxon>Bacteria</taxon>
        <taxon>Pseudomonadati</taxon>
        <taxon>Pseudomonadota</taxon>
        <taxon>Gammaproteobacteria</taxon>
        <taxon>Enterobacterales</taxon>
        <taxon>Enterobacteriaceae</taxon>
        <taxon>Salmonella</taxon>
    </lineage>
</organism>